<evidence type="ECO:0000256" key="1">
    <source>
        <dbReference type="SAM" id="MobiDB-lite"/>
    </source>
</evidence>
<feature type="region of interest" description="Disordered" evidence="1">
    <location>
        <begin position="57"/>
        <end position="78"/>
    </location>
</feature>
<evidence type="ECO:0000313" key="3">
    <source>
        <dbReference type="Proteomes" id="UP000092730"/>
    </source>
</evidence>
<accession>A0AAJ8K033</accession>
<dbReference type="KEGG" id="kbi:90824305"/>
<proteinExistence type="predicted"/>
<organism evidence="2 3">
    <name type="scientific">Kwoniella bestiolae CBS 10118</name>
    <dbReference type="NCBI Taxonomy" id="1296100"/>
    <lineage>
        <taxon>Eukaryota</taxon>
        <taxon>Fungi</taxon>
        <taxon>Dikarya</taxon>
        <taxon>Basidiomycota</taxon>
        <taxon>Agaricomycotina</taxon>
        <taxon>Tremellomycetes</taxon>
        <taxon>Tremellales</taxon>
        <taxon>Cryptococcaceae</taxon>
        <taxon>Kwoniella</taxon>
    </lineage>
</organism>
<reference evidence="2" key="2">
    <citation type="submission" date="2024-02" db="EMBL/GenBank/DDBJ databases">
        <title>Comparative genomics of Cryptococcus and Kwoniella reveals pathogenesis evolution and contrasting modes of karyotype evolution via chromosome fusion or intercentromeric recombination.</title>
        <authorList>
            <person name="Coelho M.A."/>
            <person name="David-Palma M."/>
            <person name="Shea T."/>
            <person name="Bowers K."/>
            <person name="McGinley-Smith S."/>
            <person name="Mohammad A.W."/>
            <person name="Gnirke A."/>
            <person name="Yurkov A.M."/>
            <person name="Nowrousian M."/>
            <person name="Sun S."/>
            <person name="Cuomo C.A."/>
            <person name="Heitman J."/>
        </authorList>
    </citation>
    <scope>NUCLEOTIDE SEQUENCE</scope>
    <source>
        <strain evidence="2">CBS 10118</strain>
    </source>
</reference>
<dbReference type="EMBL" id="CP144541">
    <property type="protein sequence ID" value="WVW78307.1"/>
    <property type="molecule type" value="Genomic_DNA"/>
</dbReference>
<reference evidence="2" key="1">
    <citation type="submission" date="2013-07" db="EMBL/GenBank/DDBJ databases">
        <authorList>
            <consortium name="The Broad Institute Genome Sequencing Platform"/>
            <person name="Cuomo C."/>
            <person name="Litvintseva A."/>
            <person name="Chen Y."/>
            <person name="Heitman J."/>
            <person name="Sun S."/>
            <person name="Springer D."/>
            <person name="Dromer F."/>
            <person name="Young S.K."/>
            <person name="Zeng Q."/>
            <person name="Gargeya S."/>
            <person name="Fitzgerald M."/>
            <person name="Abouelleil A."/>
            <person name="Alvarado L."/>
            <person name="Berlin A.M."/>
            <person name="Chapman S.B."/>
            <person name="Dewar J."/>
            <person name="Goldberg J."/>
            <person name="Griggs A."/>
            <person name="Gujja S."/>
            <person name="Hansen M."/>
            <person name="Howarth C."/>
            <person name="Imamovic A."/>
            <person name="Larimer J."/>
            <person name="McCowan C."/>
            <person name="Murphy C."/>
            <person name="Pearson M."/>
            <person name="Priest M."/>
            <person name="Roberts A."/>
            <person name="Saif S."/>
            <person name="Shea T."/>
            <person name="Sykes S."/>
            <person name="Wortman J."/>
            <person name="Nusbaum C."/>
            <person name="Birren B."/>
        </authorList>
    </citation>
    <scope>NUCLEOTIDE SEQUENCE</scope>
    <source>
        <strain evidence="2">CBS 10118</strain>
    </source>
</reference>
<sequence>MTPTKQRKSTILFITPPEAGQANCHLAVISSLKAKHGENVDIHLASFAHLKKRVSEWDNLPPYKGGEHDARSNERMRR</sequence>
<evidence type="ECO:0000313" key="2">
    <source>
        <dbReference type="EMBL" id="WVW78307.1"/>
    </source>
</evidence>
<gene>
    <name evidence="2" type="ORF">I302_100261</name>
</gene>
<feature type="compositionally biased region" description="Basic and acidic residues" evidence="1">
    <location>
        <begin position="65"/>
        <end position="78"/>
    </location>
</feature>
<dbReference type="RefSeq" id="XP_065725122.1">
    <property type="nucleotide sequence ID" value="XM_065869050.1"/>
</dbReference>
<dbReference type="GeneID" id="90824305"/>
<dbReference type="AlphaFoldDB" id="A0AAJ8K033"/>
<protein>
    <submittedName>
        <fullName evidence="2">Uncharacterized protein</fullName>
    </submittedName>
</protein>
<name>A0AAJ8K033_9TREE</name>
<dbReference type="Proteomes" id="UP000092730">
    <property type="component" value="Chromosome 1"/>
</dbReference>
<keyword evidence="3" id="KW-1185">Reference proteome</keyword>